<dbReference type="WBParaSite" id="Hba_19498">
    <property type="protein sequence ID" value="Hba_19498"/>
    <property type="gene ID" value="Hba_19498"/>
</dbReference>
<organism evidence="2 3">
    <name type="scientific">Heterorhabditis bacteriophora</name>
    <name type="common">Entomopathogenic nematode worm</name>
    <dbReference type="NCBI Taxonomy" id="37862"/>
    <lineage>
        <taxon>Eukaryota</taxon>
        <taxon>Metazoa</taxon>
        <taxon>Ecdysozoa</taxon>
        <taxon>Nematoda</taxon>
        <taxon>Chromadorea</taxon>
        <taxon>Rhabditida</taxon>
        <taxon>Rhabditina</taxon>
        <taxon>Rhabditomorpha</taxon>
        <taxon>Strongyloidea</taxon>
        <taxon>Heterorhabditidae</taxon>
        <taxon>Heterorhabditis</taxon>
    </lineage>
</organism>
<keyword evidence="1" id="KW-0472">Membrane</keyword>
<protein>
    <submittedName>
        <fullName evidence="3">Uncharacterized protein</fullName>
    </submittedName>
</protein>
<feature type="transmembrane region" description="Helical" evidence="1">
    <location>
        <begin position="33"/>
        <end position="56"/>
    </location>
</feature>
<sequence length="133" mass="16041">MLPRNLTRIAYKPLDDNFDDEYRKVNESLFNEVLYRFMNVFMIIEVVLFSNILEIFVHILDILYIILYWCLINFQFYHFFFCIFLQFTSEPTGRSLSDDTLQFLPTDGTQKVMNEEVLYQGLDSNKNKRDSYN</sequence>
<accession>A0A1I7XPN6</accession>
<evidence type="ECO:0000256" key="1">
    <source>
        <dbReference type="SAM" id="Phobius"/>
    </source>
</evidence>
<keyword evidence="1" id="KW-1133">Transmembrane helix</keyword>
<evidence type="ECO:0000313" key="2">
    <source>
        <dbReference type="Proteomes" id="UP000095283"/>
    </source>
</evidence>
<reference evidence="3" key="1">
    <citation type="submission" date="2016-11" db="UniProtKB">
        <authorList>
            <consortium name="WormBaseParasite"/>
        </authorList>
    </citation>
    <scope>IDENTIFICATION</scope>
</reference>
<keyword evidence="1" id="KW-0812">Transmembrane</keyword>
<evidence type="ECO:0000313" key="3">
    <source>
        <dbReference type="WBParaSite" id="Hba_19498"/>
    </source>
</evidence>
<name>A0A1I7XPN6_HETBA</name>
<proteinExistence type="predicted"/>
<dbReference type="Proteomes" id="UP000095283">
    <property type="component" value="Unplaced"/>
</dbReference>
<feature type="transmembrane region" description="Helical" evidence="1">
    <location>
        <begin position="62"/>
        <end position="85"/>
    </location>
</feature>
<keyword evidence="2" id="KW-1185">Reference proteome</keyword>
<dbReference type="AlphaFoldDB" id="A0A1I7XPN6"/>